<reference evidence="1 2" key="1">
    <citation type="submission" date="2014-03" db="EMBL/GenBank/DDBJ databases">
        <title>Genomics of Bifidobacteria.</title>
        <authorList>
            <person name="Ventura M."/>
            <person name="Milani C."/>
            <person name="Lugli G.A."/>
        </authorList>
    </citation>
    <scope>NUCLEOTIDE SEQUENCE [LARGE SCALE GENOMIC DNA]</scope>
    <source>
        <strain evidence="1 2">LMG 21589</strain>
    </source>
</reference>
<name>A0A087D8Z6_9BIFI</name>
<keyword evidence="1" id="KW-0378">Hydrolase</keyword>
<dbReference type="GO" id="GO:0016740">
    <property type="term" value="F:transferase activity"/>
    <property type="evidence" value="ECO:0007669"/>
    <property type="project" value="UniProtKB-KW"/>
</dbReference>
<accession>A0A087D8Z6</accession>
<dbReference type="eggNOG" id="COG1073">
    <property type="taxonomic scope" value="Bacteria"/>
</dbReference>
<comment type="caution">
    <text evidence="1">The sequence shown here is derived from an EMBL/GenBank/DDBJ whole genome shotgun (WGS) entry which is preliminary data.</text>
</comment>
<dbReference type="GO" id="GO:0016787">
    <property type="term" value="F:hydrolase activity"/>
    <property type="evidence" value="ECO:0007669"/>
    <property type="project" value="UniProtKB-KW"/>
</dbReference>
<dbReference type="EMBL" id="JGZO01000018">
    <property type="protein sequence ID" value="KFI91996.1"/>
    <property type="molecule type" value="Genomic_DNA"/>
</dbReference>
<dbReference type="STRING" id="158787.BSCA_2440"/>
<keyword evidence="1" id="KW-0808">Transferase</keyword>
<proteinExistence type="predicted"/>
<dbReference type="InterPro" id="IPR024499">
    <property type="entry name" value="Mbeg1-like"/>
</dbReference>
<evidence type="ECO:0000313" key="2">
    <source>
        <dbReference type="Proteomes" id="UP000029033"/>
    </source>
</evidence>
<evidence type="ECO:0000313" key="1">
    <source>
        <dbReference type="EMBL" id="KFI91996.1"/>
    </source>
</evidence>
<protein>
    <submittedName>
        <fullName evidence="1">Putative hydrolase or acyl transferase</fullName>
    </submittedName>
</protein>
<keyword evidence="2" id="KW-1185">Reference proteome</keyword>
<dbReference type="Proteomes" id="UP000029033">
    <property type="component" value="Unassembled WGS sequence"/>
</dbReference>
<gene>
    <name evidence="1" type="ORF">BSCA_2440</name>
</gene>
<dbReference type="AlphaFoldDB" id="A0A087D8Z6"/>
<dbReference type="Pfam" id="PF11187">
    <property type="entry name" value="Mbeg1-like"/>
    <property type="match status" value="1"/>
</dbReference>
<sequence length="154" mass="17058">MVPLRDMLRAECYDDMFGKVWSPPMNVDLLRAMCESPRWRKLRVGEYVDEFDPETTKQFSACTFDLGDGALYVAYRGTDSSVVGWKEDFAMAFRRPVASQEAATRYLGDIAARWQGAIMVGAARGIDAEDRDVILAVVKGLAATAATSVIPSHQ</sequence>
<organism evidence="1 2">
    <name type="scientific">Bifidobacterium scardovii</name>
    <dbReference type="NCBI Taxonomy" id="158787"/>
    <lineage>
        <taxon>Bacteria</taxon>
        <taxon>Bacillati</taxon>
        <taxon>Actinomycetota</taxon>
        <taxon>Actinomycetes</taxon>
        <taxon>Bifidobacteriales</taxon>
        <taxon>Bifidobacteriaceae</taxon>
        <taxon>Bifidobacterium</taxon>
    </lineage>
</organism>